<dbReference type="AlphaFoldDB" id="A0A2G9TTU3"/>
<gene>
    <name evidence="2" type="ORF">TELCIR_17160</name>
</gene>
<dbReference type="EMBL" id="KZ353809">
    <property type="protein sequence ID" value="PIO61318.1"/>
    <property type="molecule type" value="Genomic_DNA"/>
</dbReference>
<evidence type="ECO:0000313" key="3">
    <source>
        <dbReference type="Proteomes" id="UP000230423"/>
    </source>
</evidence>
<protein>
    <submittedName>
        <fullName evidence="2">Uncharacterized protein</fullName>
    </submittedName>
</protein>
<organism evidence="2 3">
    <name type="scientific">Teladorsagia circumcincta</name>
    <name type="common">Brown stomach worm</name>
    <name type="synonym">Ostertagia circumcincta</name>
    <dbReference type="NCBI Taxonomy" id="45464"/>
    <lineage>
        <taxon>Eukaryota</taxon>
        <taxon>Metazoa</taxon>
        <taxon>Ecdysozoa</taxon>
        <taxon>Nematoda</taxon>
        <taxon>Chromadorea</taxon>
        <taxon>Rhabditida</taxon>
        <taxon>Rhabditina</taxon>
        <taxon>Rhabditomorpha</taxon>
        <taxon>Strongyloidea</taxon>
        <taxon>Trichostrongylidae</taxon>
        <taxon>Teladorsagia</taxon>
    </lineage>
</organism>
<keyword evidence="3" id="KW-1185">Reference proteome</keyword>
<dbReference type="Proteomes" id="UP000230423">
    <property type="component" value="Unassembled WGS sequence"/>
</dbReference>
<sequence length="127" mass="14568">MKFLILAFCFYLSRWATQAEAPGASKAEQIPLEAQALSGLQLVEYLRKNQDLFEVGEAPVRDFKYKLMDLRFMKQNRPPVVEDVENDDDDIPKRECSKLVEAPADCAMLSRARESFECAQCVRIPTY</sequence>
<accession>A0A2G9TTU3</accession>
<evidence type="ECO:0000256" key="1">
    <source>
        <dbReference type="SAM" id="SignalP"/>
    </source>
</evidence>
<name>A0A2G9TTU3_TELCI</name>
<keyword evidence="1" id="KW-0732">Signal</keyword>
<feature type="chain" id="PRO_5013654920" evidence="1">
    <location>
        <begin position="20"/>
        <end position="127"/>
    </location>
</feature>
<reference evidence="2 3" key="1">
    <citation type="submission" date="2015-09" db="EMBL/GenBank/DDBJ databases">
        <title>Draft genome of the parasitic nematode Teladorsagia circumcincta isolate WARC Sus (inbred).</title>
        <authorList>
            <person name="Mitreva M."/>
        </authorList>
    </citation>
    <scope>NUCLEOTIDE SEQUENCE [LARGE SCALE GENOMIC DNA]</scope>
    <source>
        <strain evidence="2 3">S</strain>
    </source>
</reference>
<proteinExistence type="predicted"/>
<evidence type="ECO:0000313" key="2">
    <source>
        <dbReference type="EMBL" id="PIO61318.1"/>
    </source>
</evidence>
<feature type="signal peptide" evidence="1">
    <location>
        <begin position="1"/>
        <end position="19"/>
    </location>
</feature>